<accession>A0ABW3RBV8</accession>
<gene>
    <name evidence="1" type="ORF">ACFQ2E_08350</name>
</gene>
<comment type="caution">
    <text evidence="1">The sequence shown here is derived from an EMBL/GenBank/DDBJ whole genome shotgun (WGS) entry which is preliminary data.</text>
</comment>
<protein>
    <submittedName>
        <fullName evidence="1">Uncharacterized protein</fullName>
    </submittedName>
</protein>
<name>A0ABW3RBV8_9FLAO</name>
<reference evidence="2" key="1">
    <citation type="journal article" date="2019" name="Int. J. Syst. Evol. Microbiol.">
        <title>The Global Catalogue of Microorganisms (GCM) 10K type strain sequencing project: providing services to taxonomists for standard genome sequencing and annotation.</title>
        <authorList>
            <consortium name="The Broad Institute Genomics Platform"/>
            <consortium name="The Broad Institute Genome Sequencing Center for Infectious Disease"/>
            <person name="Wu L."/>
            <person name="Ma J."/>
        </authorList>
    </citation>
    <scope>NUCLEOTIDE SEQUENCE [LARGE SCALE GENOMIC DNA]</scope>
    <source>
        <strain evidence="2">CCUG 63246</strain>
    </source>
</reference>
<dbReference type="RefSeq" id="WP_311938756.1">
    <property type="nucleotide sequence ID" value="NZ_JAVSCK010000002.1"/>
</dbReference>
<organism evidence="1 2">
    <name type="scientific">Hwangdonia seohaensis</name>
    <dbReference type="NCBI Taxonomy" id="1240727"/>
    <lineage>
        <taxon>Bacteria</taxon>
        <taxon>Pseudomonadati</taxon>
        <taxon>Bacteroidota</taxon>
        <taxon>Flavobacteriia</taxon>
        <taxon>Flavobacteriales</taxon>
        <taxon>Flavobacteriaceae</taxon>
        <taxon>Hwangdonia</taxon>
    </lineage>
</organism>
<keyword evidence="2" id="KW-1185">Reference proteome</keyword>
<dbReference type="EMBL" id="JBHTLJ010000002">
    <property type="protein sequence ID" value="MFD1162423.1"/>
    <property type="molecule type" value="Genomic_DNA"/>
</dbReference>
<dbReference type="Proteomes" id="UP001597163">
    <property type="component" value="Unassembled WGS sequence"/>
</dbReference>
<sequence length="339" mass="38205">MNMKTNPYQSKALFTFKLMVLFILSLLLTSASPKNNRYSDSPSNNNTDNITFNAKGLHFETVLTNIFEGNFIDIPFDRDETTFILLFNAYVTTYAKHCTSSLPANKIELTRPECVKERVTTDGYGWEISRTCIEWIDVGTGLYAAPEMFNTKVILDNLQAGDAFRNMYKMMKQDNPIGIASSVLNNSQAADADMKALLKMNGCKSEGLMRFQDNLRLFALGKQPIPISGKAKAVVSSKNQNLTKLAEDLVFEHSKTWAMNRYQRGSISDVSEIKDNQGKLIEIRTKYVYQGFSGRNNGSVRITFTDGLPECLYFFDFPNACRTADRKIVAQYAGGNYQN</sequence>
<evidence type="ECO:0000313" key="2">
    <source>
        <dbReference type="Proteomes" id="UP001597163"/>
    </source>
</evidence>
<evidence type="ECO:0000313" key="1">
    <source>
        <dbReference type="EMBL" id="MFD1162423.1"/>
    </source>
</evidence>
<proteinExistence type="predicted"/>